<dbReference type="EMBL" id="JACHOO010000002">
    <property type="protein sequence ID" value="MBB5751694.1"/>
    <property type="molecule type" value="Genomic_DNA"/>
</dbReference>
<protein>
    <recommendedName>
        <fullName evidence="8">DoxX family protein</fullName>
    </recommendedName>
</protein>
<evidence type="ECO:0000256" key="5">
    <source>
        <dbReference type="SAM" id="Phobius"/>
    </source>
</evidence>
<evidence type="ECO:0000256" key="1">
    <source>
        <dbReference type="ARBA" id="ARBA00004141"/>
    </source>
</evidence>
<keyword evidence="4 5" id="KW-0472">Membrane</keyword>
<comment type="caution">
    <text evidence="6">The sequence shown here is derived from an EMBL/GenBank/DDBJ whole genome shotgun (WGS) entry which is preliminary data.</text>
</comment>
<gene>
    <name evidence="6" type="ORF">GGQ63_000746</name>
</gene>
<feature type="transmembrane region" description="Helical" evidence="5">
    <location>
        <begin position="12"/>
        <end position="30"/>
    </location>
</feature>
<evidence type="ECO:0008006" key="8">
    <source>
        <dbReference type="Google" id="ProtNLM"/>
    </source>
</evidence>
<evidence type="ECO:0000313" key="6">
    <source>
        <dbReference type="EMBL" id="MBB5751694.1"/>
    </source>
</evidence>
<dbReference type="RefSeq" id="WP_183852686.1">
    <property type="nucleotide sequence ID" value="NZ_JACHOO010000002.1"/>
</dbReference>
<keyword evidence="7" id="KW-1185">Reference proteome</keyword>
<proteinExistence type="predicted"/>
<keyword evidence="3 5" id="KW-1133">Transmembrane helix</keyword>
<dbReference type="Proteomes" id="UP000523821">
    <property type="component" value="Unassembled WGS sequence"/>
</dbReference>
<accession>A0A7W9FKY1</accession>
<feature type="transmembrane region" description="Helical" evidence="5">
    <location>
        <begin position="50"/>
        <end position="72"/>
    </location>
</feature>
<evidence type="ECO:0000256" key="4">
    <source>
        <dbReference type="ARBA" id="ARBA00023136"/>
    </source>
</evidence>
<reference evidence="6 7" key="1">
    <citation type="submission" date="2020-08" db="EMBL/GenBank/DDBJ databases">
        <title>Genomic Encyclopedia of Type Strains, Phase IV (KMG-IV): sequencing the most valuable type-strain genomes for metagenomic binning, comparative biology and taxonomic classification.</title>
        <authorList>
            <person name="Goeker M."/>
        </authorList>
    </citation>
    <scope>NUCLEOTIDE SEQUENCE [LARGE SCALE GENOMIC DNA]</scope>
    <source>
        <strain evidence="6 7">DSM 16268</strain>
    </source>
</reference>
<evidence type="ECO:0000256" key="3">
    <source>
        <dbReference type="ARBA" id="ARBA00022989"/>
    </source>
</evidence>
<dbReference type="Pfam" id="PF13564">
    <property type="entry name" value="DoxX_2"/>
    <property type="match status" value="1"/>
</dbReference>
<feature type="transmembrane region" description="Helical" evidence="5">
    <location>
        <begin position="79"/>
        <end position="97"/>
    </location>
</feature>
<dbReference type="InterPro" id="IPR032808">
    <property type="entry name" value="DoxX"/>
</dbReference>
<name>A0A7W9FKY1_9HYPH</name>
<evidence type="ECO:0000313" key="7">
    <source>
        <dbReference type="Proteomes" id="UP000523821"/>
    </source>
</evidence>
<feature type="transmembrane region" description="Helical" evidence="5">
    <location>
        <begin position="103"/>
        <end position="123"/>
    </location>
</feature>
<comment type="subcellular location">
    <subcellularLocation>
        <location evidence="1">Membrane</location>
        <topology evidence="1">Multi-pass membrane protein</topology>
    </subcellularLocation>
</comment>
<keyword evidence="2 5" id="KW-0812">Transmembrane</keyword>
<dbReference type="AlphaFoldDB" id="A0A7W9FKY1"/>
<organism evidence="6 7">
    <name type="scientific">Prosthecomicrobium pneumaticum</name>
    <dbReference type="NCBI Taxonomy" id="81895"/>
    <lineage>
        <taxon>Bacteria</taxon>
        <taxon>Pseudomonadati</taxon>
        <taxon>Pseudomonadota</taxon>
        <taxon>Alphaproteobacteria</taxon>
        <taxon>Hyphomicrobiales</taxon>
        <taxon>Kaistiaceae</taxon>
        <taxon>Prosthecomicrobium</taxon>
    </lineage>
</organism>
<evidence type="ECO:0000256" key="2">
    <source>
        <dbReference type="ARBA" id="ARBA00022692"/>
    </source>
</evidence>
<dbReference type="GO" id="GO:0016020">
    <property type="term" value="C:membrane"/>
    <property type="evidence" value="ECO:0007669"/>
    <property type="project" value="UniProtKB-SubCell"/>
</dbReference>
<sequence length="137" mass="14076">MSAGGGTAMPRRTIVAGWTISGIVIAFLVMDGGAKLVPFGPVIETMAALGWPGDVATARGLGIVLLAITALYGWPGTSVLGAVLLTAYLGGAVATHARIGSPLVTHTLFGVYIGGLAWLGLWLRMPALRRIVLPREG</sequence>